<accession>A0A438FMB6</accession>
<dbReference type="InterPro" id="IPR011009">
    <property type="entry name" value="Kinase-like_dom_sf"/>
</dbReference>
<sequence>MLQHMWHLYGSCFMEIIGGWKVTNVTPVSLLEVKVERYIKVIFGDETAAKKYDPVEMSQIPRIRPGLACSNDLELWIKYFGGLCDVWLLKIEFSLWYGGELSFVRVLVLGKLRGALYMNNHQKESRRVAPELLSSHSYSPMFTKKSDVYSFGVLLLELITGEKPSVTNLAEYVREKKRRKDGQGRFNQL</sequence>
<dbReference type="EMBL" id="QGNW01000842">
    <property type="protein sequence ID" value="RVW61148.1"/>
    <property type="molecule type" value="Genomic_DNA"/>
</dbReference>
<dbReference type="PROSITE" id="PS50011">
    <property type="entry name" value="PROTEIN_KINASE_DOM"/>
    <property type="match status" value="1"/>
</dbReference>
<dbReference type="Proteomes" id="UP000288805">
    <property type="component" value="Unassembled WGS sequence"/>
</dbReference>
<protein>
    <recommendedName>
        <fullName evidence="1">Protein kinase domain-containing protein</fullName>
    </recommendedName>
</protein>
<dbReference type="InterPro" id="IPR001245">
    <property type="entry name" value="Ser-Thr/Tyr_kinase_cat_dom"/>
</dbReference>
<dbReference type="AlphaFoldDB" id="A0A438FMB6"/>
<evidence type="ECO:0000259" key="1">
    <source>
        <dbReference type="PROSITE" id="PS50011"/>
    </source>
</evidence>
<organism evidence="2 3">
    <name type="scientific">Vitis vinifera</name>
    <name type="common">Grape</name>
    <dbReference type="NCBI Taxonomy" id="29760"/>
    <lineage>
        <taxon>Eukaryota</taxon>
        <taxon>Viridiplantae</taxon>
        <taxon>Streptophyta</taxon>
        <taxon>Embryophyta</taxon>
        <taxon>Tracheophyta</taxon>
        <taxon>Spermatophyta</taxon>
        <taxon>Magnoliopsida</taxon>
        <taxon>eudicotyledons</taxon>
        <taxon>Gunneridae</taxon>
        <taxon>Pentapetalae</taxon>
        <taxon>rosids</taxon>
        <taxon>Vitales</taxon>
        <taxon>Vitaceae</taxon>
        <taxon>Viteae</taxon>
        <taxon>Vitis</taxon>
    </lineage>
</organism>
<dbReference type="InterPro" id="IPR000719">
    <property type="entry name" value="Prot_kinase_dom"/>
</dbReference>
<proteinExistence type="predicted"/>
<reference evidence="2 3" key="1">
    <citation type="journal article" date="2018" name="PLoS Genet.">
        <title>Population sequencing reveals clonal diversity and ancestral inbreeding in the grapevine cultivar Chardonnay.</title>
        <authorList>
            <person name="Roach M.J."/>
            <person name="Johnson D.L."/>
            <person name="Bohlmann J."/>
            <person name="van Vuuren H.J."/>
            <person name="Jones S.J."/>
            <person name="Pretorius I.S."/>
            <person name="Schmidt S.A."/>
            <person name="Borneman A.R."/>
        </authorList>
    </citation>
    <scope>NUCLEOTIDE SEQUENCE [LARGE SCALE GENOMIC DNA]</scope>
    <source>
        <strain evidence="3">cv. Chardonnay</strain>
        <tissue evidence="2">Leaf</tissue>
    </source>
</reference>
<name>A0A438FMB6_VITVI</name>
<evidence type="ECO:0000313" key="3">
    <source>
        <dbReference type="Proteomes" id="UP000288805"/>
    </source>
</evidence>
<dbReference type="Gene3D" id="1.10.510.10">
    <property type="entry name" value="Transferase(Phosphotransferase) domain 1"/>
    <property type="match status" value="1"/>
</dbReference>
<feature type="domain" description="Protein kinase" evidence="1">
    <location>
        <begin position="1"/>
        <end position="189"/>
    </location>
</feature>
<dbReference type="GO" id="GO:0005524">
    <property type="term" value="F:ATP binding"/>
    <property type="evidence" value="ECO:0007669"/>
    <property type="project" value="InterPro"/>
</dbReference>
<gene>
    <name evidence="2" type="ORF">CK203_020664</name>
</gene>
<comment type="caution">
    <text evidence="2">The sequence shown here is derived from an EMBL/GenBank/DDBJ whole genome shotgun (WGS) entry which is preliminary data.</text>
</comment>
<dbReference type="GO" id="GO:0004672">
    <property type="term" value="F:protein kinase activity"/>
    <property type="evidence" value="ECO:0007669"/>
    <property type="project" value="InterPro"/>
</dbReference>
<dbReference type="Pfam" id="PF07714">
    <property type="entry name" value="PK_Tyr_Ser-Thr"/>
    <property type="match status" value="1"/>
</dbReference>
<dbReference type="SUPFAM" id="SSF56112">
    <property type="entry name" value="Protein kinase-like (PK-like)"/>
    <property type="match status" value="1"/>
</dbReference>
<evidence type="ECO:0000313" key="2">
    <source>
        <dbReference type="EMBL" id="RVW61148.1"/>
    </source>
</evidence>